<dbReference type="RefSeq" id="WP_191175954.1">
    <property type="nucleotide sequence ID" value="NZ_JACWMW010000002.1"/>
</dbReference>
<evidence type="ECO:0000259" key="3">
    <source>
        <dbReference type="Pfam" id="PF12770"/>
    </source>
</evidence>
<feature type="domain" description="CHAT" evidence="3">
    <location>
        <begin position="577"/>
        <end position="846"/>
    </location>
</feature>
<dbReference type="EMBL" id="JACWMW010000002">
    <property type="protein sequence ID" value="MBD1386134.1"/>
    <property type="molecule type" value="Genomic_DNA"/>
</dbReference>
<sequence>MPLQRVRYIVLFCLMLLQVVIHAQDAAISKKLADLKNKNDLTEWLYQRIDYVTANSQQLPFLLATQKQAWRQPATLEERIAWLTLLSTQGYDQLQAGDILSSINYYEDAYAYFYKYKVIQFDVVEYVFKPLGNNYTRLGDYERAIFIQKKAIEQLNAFENTRDMASAYCNMAISYYTMGNYTAALNCITKGQKLTKNPGVNFRLQNVLADILNDQNRPSNAREILQKNIKSQKSANSQNAYNLLGAYTTLGNIELKSHHLKFAGNNYNSALNIINTWYPGDRLREKANLVAQLAKVKRLEKQPQKALLLADEALRILRINTSQNKTLAQNIYGEINLVDIFTEKALTYQLLKQPEAALQNIRYALLATDKIRKEFADNKTKERLQNNGKELAETAIEMALGLYQTSHDEKYLNLVLEITEQTKARTLADQIQHNNQQFASNRHDSLLRKRTDLERAIAYNERLIMTEKSGAKYQEKVNALKYDLSLLNKKYREQSAGTVSSPTDMLSALPKGLHAIEFFFGTRGVYMIDIKNSGVKKVARIAGADSLRQQLTQFINTYYRNGPDAMLNSPKEFFITSNTIYSTLFKNTTLQANERLCIIADDVLGYLSFDGLITGDKYAPATSQWPFLLKKLTTTYAFSLNALIKNKAKDTGRATFSGLFVTHEGNSNTPIIAVKKEAAAINKLVKGNYLYNEEVNTRTFFNSFENSATLHISTHAYLSGINKEPTLDFGKQKLFLFELLSKPHKPNLVILSACRTGDGMLANGEGIISLSRGFTAIGTPATIAGLWNVNDEAVAQITANIYKHLLTGKSSGTALHQAKLTWLNTAHPSDAMYLPYYWDSLILMGADGPVHLQAAINPIYWYAVSGFIVITLGLFYWIKKKP</sequence>
<keyword evidence="1" id="KW-0812">Transmembrane</keyword>
<feature type="transmembrane region" description="Helical" evidence="1">
    <location>
        <begin position="859"/>
        <end position="878"/>
    </location>
</feature>
<evidence type="ECO:0000313" key="4">
    <source>
        <dbReference type="EMBL" id="MBD1386134.1"/>
    </source>
</evidence>
<dbReference type="Proteomes" id="UP000618754">
    <property type="component" value="Unassembled WGS sequence"/>
</dbReference>
<evidence type="ECO:0000256" key="2">
    <source>
        <dbReference type="SAM" id="SignalP"/>
    </source>
</evidence>
<feature type="chain" id="PRO_5045400414" evidence="2">
    <location>
        <begin position="24"/>
        <end position="882"/>
    </location>
</feature>
<dbReference type="SMART" id="SM00028">
    <property type="entry name" value="TPR"/>
    <property type="match status" value="4"/>
</dbReference>
<dbReference type="Pfam" id="PF12770">
    <property type="entry name" value="CHAT"/>
    <property type="match status" value="1"/>
</dbReference>
<evidence type="ECO:0000313" key="5">
    <source>
        <dbReference type="Proteomes" id="UP000618754"/>
    </source>
</evidence>
<keyword evidence="2" id="KW-0732">Signal</keyword>
<dbReference type="SUPFAM" id="SSF48452">
    <property type="entry name" value="TPR-like"/>
    <property type="match status" value="1"/>
</dbReference>
<dbReference type="InterPro" id="IPR024983">
    <property type="entry name" value="CHAT_dom"/>
</dbReference>
<gene>
    <name evidence="4" type="ORF">IDJ75_12660</name>
</gene>
<keyword evidence="5" id="KW-1185">Reference proteome</keyword>
<protein>
    <submittedName>
        <fullName evidence="4">CHAT domain-containing protein</fullName>
    </submittedName>
</protein>
<dbReference type="InterPro" id="IPR019734">
    <property type="entry name" value="TPR_rpt"/>
</dbReference>
<dbReference type="PANTHER" id="PTHR10098">
    <property type="entry name" value="RAPSYN-RELATED"/>
    <property type="match status" value="1"/>
</dbReference>
<keyword evidence="1" id="KW-1133">Transmembrane helix</keyword>
<proteinExistence type="predicted"/>
<accession>A0ABR7X6D6</accession>
<organism evidence="4 5">
    <name type="scientific">Mucilaginibacter rigui</name>
    <dbReference type="NCBI Taxonomy" id="534635"/>
    <lineage>
        <taxon>Bacteria</taxon>
        <taxon>Pseudomonadati</taxon>
        <taxon>Bacteroidota</taxon>
        <taxon>Sphingobacteriia</taxon>
        <taxon>Sphingobacteriales</taxon>
        <taxon>Sphingobacteriaceae</taxon>
        <taxon>Mucilaginibacter</taxon>
    </lineage>
</organism>
<dbReference type="Pfam" id="PF13181">
    <property type="entry name" value="TPR_8"/>
    <property type="match status" value="2"/>
</dbReference>
<comment type="caution">
    <text evidence="4">The sequence shown here is derived from an EMBL/GenBank/DDBJ whole genome shotgun (WGS) entry which is preliminary data.</text>
</comment>
<keyword evidence="1" id="KW-0472">Membrane</keyword>
<dbReference type="Gene3D" id="1.25.40.10">
    <property type="entry name" value="Tetratricopeptide repeat domain"/>
    <property type="match status" value="2"/>
</dbReference>
<feature type="signal peptide" evidence="2">
    <location>
        <begin position="1"/>
        <end position="23"/>
    </location>
</feature>
<evidence type="ECO:0000256" key="1">
    <source>
        <dbReference type="SAM" id="Phobius"/>
    </source>
</evidence>
<name>A0ABR7X6D6_9SPHI</name>
<dbReference type="InterPro" id="IPR011990">
    <property type="entry name" value="TPR-like_helical_dom_sf"/>
</dbReference>
<reference evidence="4 5" key="1">
    <citation type="submission" date="2020-09" db="EMBL/GenBank/DDBJ databases">
        <title>Novel species of Mucilaginibacter isolated from a glacier on the Tibetan Plateau.</title>
        <authorList>
            <person name="Liu Q."/>
            <person name="Xin Y.-H."/>
        </authorList>
    </citation>
    <scope>NUCLEOTIDE SEQUENCE [LARGE SCALE GENOMIC DNA]</scope>
    <source>
        <strain evidence="4 5">CGMCC 1.13878</strain>
    </source>
</reference>